<feature type="domain" description="DUF5753" evidence="1">
    <location>
        <begin position="15"/>
        <end position="83"/>
    </location>
</feature>
<keyword evidence="3" id="KW-1185">Reference proteome</keyword>
<gene>
    <name evidence="2" type="ORF">B7C42_01747</name>
</gene>
<dbReference type="Pfam" id="PF19054">
    <property type="entry name" value="DUF5753"/>
    <property type="match status" value="1"/>
</dbReference>
<comment type="caution">
    <text evidence="2">The sequence shown here is derived from an EMBL/GenBank/DDBJ whole genome shotgun (WGS) entry which is preliminary data.</text>
</comment>
<dbReference type="RefSeq" id="WP_167331834.1">
    <property type="nucleotide sequence ID" value="NZ_JAAXOR010000006.1"/>
</dbReference>
<proteinExistence type="predicted"/>
<evidence type="ECO:0000313" key="2">
    <source>
        <dbReference type="EMBL" id="OXR46769.1"/>
    </source>
</evidence>
<protein>
    <recommendedName>
        <fullName evidence="1">DUF5753 domain-containing protein</fullName>
    </recommendedName>
</protein>
<evidence type="ECO:0000259" key="1">
    <source>
        <dbReference type="Pfam" id="PF19054"/>
    </source>
</evidence>
<name>A0A231HD50_9NOCA</name>
<organism evidence="2 3">
    <name type="scientific">Nocardia cerradoensis</name>
    <dbReference type="NCBI Taxonomy" id="85688"/>
    <lineage>
        <taxon>Bacteria</taxon>
        <taxon>Bacillati</taxon>
        <taxon>Actinomycetota</taxon>
        <taxon>Actinomycetes</taxon>
        <taxon>Mycobacteriales</taxon>
        <taxon>Nocardiaceae</taxon>
        <taxon>Nocardia</taxon>
    </lineage>
</organism>
<dbReference type="InterPro" id="IPR043917">
    <property type="entry name" value="DUF5753"/>
</dbReference>
<dbReference type="AlphaFoldDB" id="A0A231HD50"/>
<accession>A0A231HD50</accession>
<dbReference type="EMBL" id="NGAF01000002">
    <property type="protein sequence ID" value="OXR46769.1"/>
    <property type="molecule type" value="Genomic_DNA"/>
</dbReference>
<sequence length="94" mass="10218">MLDNNARSLGSLELHPGVVVQSFTLFEFPSLSPGRSPEPPVVFVEGFTGALFLEDDALFGRYGAAADDLQQVALSRDETRLLMRGIAEEYAGDE</sequence>
<reference evidence="2 3" key="1">
    <citation type="submission" date="2017-07" db="EMBL/GenBank/DDBJ databases">
        <title>First draft Genome Sequence of Nocardia cerradoensis isolated from human infection.</title>
        <authorList>
            <person name="Carrasco G."/>
        </authorList>
    </citation>
    <scope>NUCLEOTIDE SEQUENCE [LARGE SCALE GENOMIC DNA]</scope>
    <source>
        <strain evidence="2 3">CNM20130759</strain>
    </source>
</reference>
<evidence type="ECO:0000313" key="3">
    <source>
        <dbReference type="Proteomes" id="UP000215506"/>
    </source>
</evidence>
<dbReference type="Proteomes" id="UP000215506">
    <property type="component" value="Unassembled WGS sequence"/>
</dbReference>